<evidence type="ECO:0000313" key="3">
    <source>
        <dbReference type="Proteomes" id="UP000294562"/>
    </source>
</evidence>
<dbReference type="InterPro" id="IPR001036">
    <property type="entry name" value="Acrflvin-R"/>
</dbReference>
<dbReference type="AlphaFoldDB" id="A0A4R6AWM2"/>
<feature type="transmembrane region" description="Helical" evidence="1">
    <location>
        <begin position="327"/>
        <end position="348"/>
    </location>
</feature>
<dbReference type="RefSeq" id="WP_133342640.1">
    <property type="nucleotide sequence ID" value="NZ_SMZO01000017.1"/>
</dbReference>
<dbReference type="OrthoDB" id="174266at2"/>
<dbReference type="Gene3D" id="3.30.70.1440">
    <property type="entry name" value="Multidrug efflux transporter AcrB pore domain"/>
    <property type="match status" value="1"/>
</dbReference>
<protein>
    <submittedName>
        <fullName evidence="2">Efflux RND transporter permease subunit</fullName>
    </submittedName>
</protein>
<dbReference type="Proteomes" id="UP000294562">
    <property type="component" value="Unassembled WGS sequence"/>
</dbReference>
<dbReference type="SUPFAM" id="SSF82866">
    <property type="entry name" value="Multidrug efflux transporter AcrB transmembrane domain"/>
    <property type="match status" value="2"/>
</dbReference>
<feature type="transmembrane region" description="Helical" evidence="1">
    <location>
        <begin position="924"/>
        <end position="948"/>
    </location>
</feature>
<evidence type="ECO:0000256" key="1">
    <source>
        <dbReference type="SAM" id="Phobius"/>
    </source>
</evidence>
<feature type="transmembrane region" description="Helical" evidence="1">
    <location>
        <begin position="427"/>
        <end position="448"/>
    </location>
</feature>
<dbReference type="Gene3D" id="1.20.1640.10">
    <property type="entry name" value="Multidrug efflux transporter AcrB transmembrane domain"/>
    <property type="match status" value="2"/>
</dbReference>
<keyword evidence="1" id="KW-1133">Transmembrane helix</keyword>
<feature type="transmembrane region" description="Helical" evidence="1">
    <location>
        <begin position="355"/>
        <end position="375"/>
    </location>
</feature>
<reference evidence="2 3" key="1">
    <citation type="submission" date="2019-03" db="EMBL/GenBank/DDBJ databases">
        <title>Rhodobacteraceae bacterium SM1902, a new member of the family Rhodobacteraceae isolated from Yantai.</title>
        <authorList>
            <person name="Sun Y."/>
        </authorList>
    </citation>
    <scope>NUCLEOTIDE SEQUENCE [LARGE SCALE GENOMIC DNA]</scope>
    <source>
        <strain evidence="2 3">SM1902</strain>
    </source>
</reference>
<feature type="transmembrane region" description="Helical" evidence="1">
    <location>
        <begin position="454"/>
        <end position="478"/>
    </location>
</feature>
<feature type="transmembrane region" description="Helical" evidence="1">
    <location>
        <begin position="872"/>
        <end position="891"/>
    </location>
</feature>
<dbReference type="GO" id="GO:0005886">
    <property type="term" value="C:plasma membrane"/>
    <property type="evidence" value="ECO:0007669"/>
    <property type="project" value="TreeGrafter"/>
</dbReference>
<evidence type="ECO:0000313" key="2">
    <source>
        <dbReference type="EMBL" id="TDL88085.1"/>
    </source>
</evidence>
<gene>
    <name evidence="2" type="ORF">E2L05_09290</name>
</gene>
<keyword evidence="1" id="KW-0812">Transmembrane</keyword>
<dbReference type="Pfam" id="PF00873">
    <property type="entry name" value="ACR_tran"/>
    <property type="match status" value="1"/>
</dbReference>
<dbReference type="GO" id="GO:0042910">
    <property type="term" value="F:xenobiotic transmembrane transporter activity"/>
    <property type="evidence" value="ECO:0007669"/>
    <property type="project" value="TreeGrafter"/>
</dbReference>
<keyword evidence="3" id="KW-1185">Reference proteome</keyword>
<dbReference type="PANTHER" id="PTHR32063">
    <property type="match status" value="1"/>
</dbReference>
<feature type="transmembrane region" description="Helical" evidence="1">
    <location>
        <begin position="1084"/>
        <end position="1108"/>
    </location>
</feature>
<dbReference type="SUPFAM" id="SSF82714">
    <property type="entry name" value="Multidrug efflux transporter AcrB TolC docking domain, DN and DC subdomains"/>
    <property type="match status" value="1"/>
</dbReference>
<organism evidence="2 3">
    <name type="scientific">Meridianimarinicoccus aquatilis</name>
    <dbReference type="NCBI Taxonomy" id="2552766"/>
    <lineage>
        <taxon>Bacteria</taxon>
        <taxon>Pseudomonadati</taxon>
        <taxon>Pseudomonadota</taxon>
        <taxon>Alphaproteobacteria</taxon>
        <taxon>Rhodobacterales</taxon>
        <taxon>Paracoccaceae</taxon>
        <taxon>Meridianimarinicoccus</taxon>
    </lineage>
</organism>
<feature type="transmembrane region" description="Helical" evidence="1">
    <location>
        <begin position="898"/>
        <end position="918"/>
    </location>
</feature>
<dbReference type="EMBL" id="SMZO01000017">
    <property type="protein sequence ID" value="TDL88085.1"/>
    <property type="molecule type" value="Genomic_DNA"/>
</dbReference>
<dbReference type="PRINTS" id="PR00702">
    <property type="entry name" value="ACRIFLAVINRP"/>
</dbReference>
<dbReference type="SUPFAM" id="SSF82693">
    <property type="entry name" value="Multidrug efflux transporter AcrB pore domain, PN1, PN2, PC1 and PC2 subdomains"/>
    <property type="match status" value="1"/>
</dbReference>
<name>A0A4R6AWM2_9RHOB</name>
<dbReference type="Gene3D" id="3.30.2090.10">
    <property type="entry name" value="Multidrug efflux transporter AcrB TolC docking domain, DN and DC subdomains"/>
    <property type="match status" value="2"/>
</dbReference>
<dbReference type="Gene3D" id="3.30.70.1430">
    <property type="entry name" value="Multidrug efflux transporter AcrB pore domain"/>
    <property type="match status" value="2"/>
</dbReference>
<sequence length="1121" mass="120429">MGRGGLIGYFVRHGTAANLLLAVMVVLGLAAAVQMRAQFFPDIVLDDVRVTVRWDGAGPEDVDRAVVAPLLPALQAVDGVEETDSVARDGTATISLEFEPGWDMARALDAVQTAVDSVSDLPEDADRPEVTRREWRDRVTDVVLTGPVGVDQLARFTDAFVLRLFEIGVTRTTISGIADPEIRITVPTANLIRYDMTLSQIASAVTAQAGTAPSGSVAGADARLRSGTARREAGDIAAIVLRSAADGSSLTVGDVAQVEIGGTDRVSAYFVGKQPAISLRVDRSARGDAIALQRQVEELAADFTQTLPDGVTVDLVRTRADAISDRLNILLDNGLTGLALVVGLLFLFLNARAALWVAAGIPVAMCAAIAVMYAAGLSLNMISLFGLILTLGIVVDDAIVVAEHADFRSRTLGESPTRAAETAARRMALPVFSAALTTIIAFWGLTAIGGRFGAMVFDIPVTVVAVLAASLVECFLILPAHMRHALAASRHDAWYDWPSRQVNRGFGWVRERVFRPLMRLVIAARYPILAGLVALLTSQALLLMSGEVPWRFFNAPERGSITGNFVMTSDATRADTMAQMRELQRAADVVAADLQAQHGRNPLDYVLAKVGGTTGRGLASADEKDPDLQGSISIELIGADLRPYSSFEVLRLFQDEVERLPRTEELSFRSWRAGPGGDALDVQLFGTDTGQLKAAAETLKRELSTYPEVSALQDTMPWDKREITLDLTPRAQVLGFSIDTLGRVLRDRLTGIEALSFPDGPRTGTIRVEVPEGEATADFLERVRLRAPSGQYLPLADLVTWRAEPGFASIRRENGLRTVSVNGDLSEDDPTRAAQIMETLETEILPRIEEESGVGWRLAGLAEQESDFLSDASIGFTLCLLGIFMTLAWVFASWTRPLVIMAVIPFGLIGTIWGHYIWDVPLSMFSVVGLIGMTGIIINDSIVLITTIDSYARTRGLRPAIVDAVCDRLRPVLLTTLTTVLGLAPLLYETSRDAQFLKPTVITLVYGLGFGMVLVLIMVPALLASGQDVSRCLRAARRALFGRARGATVASLSLSVLLALWGGATLGAQATLGRMLVSVGRPEVGMGGAFVIFAIGVILMTLAALLVVSMLPLMRRRGQSA</sequence>
<feature type="transmembrane region" description="Helical" evidence="1">
    <location>
        <begin position="520"/>
        <end position="544"/>
    </location>
</feature>
<proteinExistence type="predicted"/>
<dbReference type="InterPro" id="IPR027463">
    <property type="entry name" value="AcrB_DN_DC_subdom"/>
</dbReference>
<comment type="caution">
    <text evidence="2">The sequence shown here is derived from an EMBL/GenBank/DDBJ whole genome shotgun (WGS) entry which is preliminary data.</text>
</comment>
<feature type="transmembrane region" description="Helical" evidence="1">
    <location>
        <begin position="381"/>
        <end position="402"/>
    </location>
</feature>
<feature type="transmembrane region" description="Helical" evidence="1">
    <location>
        <begin position="969"/>
        <end position="988"/>
    </location>
</feature>
<feature type="transmembrane region" description="Helical" evidence="1">
    <location>
        <begin position="1000"/>
        <end position="1023"/>
    </location>
</feature>
<feature type="transmembrane region" description="Helical" evidence="1">
    <location>
        <begin position="1044"/>
        <end position="1064"/>
    </location>
</feature>
<dbReference type="PANTHER" id="PTHR32063:SF33">
    <property type="entry name" value="RND SUPERFAMILY EFFLUX PUMP PERMEASE COMPONENT"/>
    <property type="match status" value="1"/>
</dbReference>
<accession>A0A4R6AWM2</accession>
<keyword evidence="1" id="KW-0472">Membrane</keyword>
<dbReference type="Gene3D" id="3.30.70.1320">
    <property type="entry name" value="Multidrug efflux transporter AcrB pore domain like"/>
    <property type="match status" value="1"/>
</dbReference>